<dbReference type="PANTHER" id="PTHR11559">
    <property type="entry name" value="CARBOXYLESTERASE"/>
    <property type="match status" value="1"/>
</dbReference>
<comment type="caution">
    <text evidence="2">The sequence shown here is derived from an EMBL/GenBank/DDBJ whole genome shotgun (WGS) entry which is preliminary data.</text>
</comment>
<dbReference type="InterPro" id="IPR002018">
    <property type="entry name" value="CarbesteraseB"/>
</dbReference>
<dbReference type="Proteomes" id="UP001432027">
    <property type="component" value="Unassembled WGS sequence"/>
</dbReference>
<feature type="domain" description="Carboxylesterase type B" evidence="1">
    <location>
        <begin position="14"/>
        <end position="71"/>
    </location>
</feature>
<dbReference type="SUPFAM" id="SSF53474">
    <property type="entry name" value="alpha/beta-Hydrolases"/>
    <property type="match status" value="1"/>
</dbReference>
<name>A0AAV5S6N9_9BILA</name>
<feature type="non-terminal residue" evidence="2">
    <location>
        <position position="79"/>
    </location>
</feature>
<organism evidence="2 3">
    <name type="scientific">Pristionchus entomophagus</name>
    <dbReference type="NCBI Taxonomy" id="358040"/>
    <lineage>
        <taxon>Eukaryota</taxon>
        <taxon>Metazoa</taxon>
        <taxon>Ecdysozoa</taxon>
        <taxon>Nematoda</taxon>
        <taxon>Chromadorea</taxon>
        <taxon>Rhabditida</taxon>
        <taxon>Rhabditina</taxon>
        <taxon>Diplogasteromorpha</taxon>
        <taxon>Diplogasteroidea</taxon>
        <taxon>Neodiplogasteridae</taxon>
        <taxon>Pristionchus</taxon>
    </lineage>
</organism>
<feature type="non-terminal residue" evidence="2">
    <location>
        <position position="1"/>
    </location>
</feature>
<accession>A0AAV5S6N9</accession>
<keyword evidence="3" id="KW-1185">Reference proteome</keyword>
<dbReference type="Gene3D" id="3.40.50.1820">
    <property type="entry name" value="alpha/beta hydrolase"/>
    <property type="match status" value="1"/>
</dbReference>
<dbReference type="InterPro" id="IPR050309">
    <property type="entry name" value="Type-B_Carboxylest/Lipase"/>
</dbReference>
<gene>
    <name evidence="2" type="ORF">PENTCL1PPCAC_165</name>
</gene>
<dbReference type="EMBL" id="BTSX01000001">
    <property type="protein sequence ID" value="GMS77990.1"/>
    <property type="molecule type" value="Genomic_DNA"/>
</dbReference>
<dbReference type="InterPro" id="IPR029058">
    <property type="entry name" value="AB_hydrolase_fold"/>
</dbReference>
<reference evidence="2" key="1">
    <citation type="submission" date="2023-10" db="EMBL/GenBank/DDBJ databases">
        <title>Genome assembly of Pristionchus species.</title>
        <authorList>
            <person name="Yoshida K."/>
            <person name="Sommer R.J."/>
        </authorList>
    </citation>
    <scope>NUCLEOTIDE SEQUENCE</scope>
    <source>
        <strain evidence="2">RS0144</strain>
    </source>
</reference>
<evidence type="ECO:0000313" key="2">
    <source>
        <dbReference type="EMBL" id="GMS77990.1"/>
    </source>
</evidence>
<protein>
    <recommendedName>
        <fullName evidence="1">Carboxylesterase type B domain-containing protein</fullName>
    </recommendedName>
</protein>
<dbReference type="AlphaFoldDB" id="A0AAV5S6N9"/>
<evidence type="ECO:0000313" key="3">
    <source>
        <dbReference type="Proteomes" id="UP001432027"/>
    </source>
</evidence>
<proteinExistence type="predicted"/>
<dbReference type="Pfam" id="PF00135">
    <property type="entry name" value="COesterase"/>
    <property type="match status" value="1"/>
</dbReference>
<sequence>LLLSATQAQQQFTTRVQTAKSTVRGFRVDYGSDRSQLFYGAADVFLGIPYAQPPLGAARFQLPSPICKYQEDVGELDYK</sequence>
<evidence type="ECO:0000259" key="1">
    <source>
        <dbReference type="Pfam" id="PF00135"/>
    </source>
</evidence>